<feature type="compositionally biased region" description="Polar residues" evidence="1">
    <location>
        <begin position="103"/>
        <end position="121"/>
    </location>
</feature>
<dbReference type="EMBL" id="JFFI01001602">
    <property type="protein sequence ID" value="KXH57696.1"/>
    <property type="molecule type" value="Genomic_DNA"/>
</dbReference>
<dbReference type="Proteomes" id="UP000070121">
    <property type="component" value="Unassembled WGS sequence"/>
</dbReference>
<accession>A0A135UBC6</accession>
<feature type="region of interest" description="Disordered" evidence="1">
    <location>
        <begin position="43"/>
        <end position="77"/>
    </location>
</feature>
<evidence type="ECO:0000256" key="1">
    <source>
        <dbReference type="SAM" id="MobiDB-lite"/>
    </source>
</evidence>
<feature type="region of interest" description="Disordered" evidence="1">
    <location>
        <begin position="95"/>
        <end position="128"/>
    </location>
</feature>
<dbReference type="AlphaFoldDB" id="A0A135UBC6"/>
<evidence type="ECO:0000313" key="2">
    <source>
        <dbReference type="EMBL" id="KXH57696.1"/>
    </source>
</evidence>
<proteinExistence type="predicted"/>
<reference evidence="2 3" key="1">
    <citation type="submission" date="2014-02" db="EMBL/GenBank/DDBJ databases">
        <title>The genome sequence of Colletotrichum salicis CBS 607.94.</title>
        <authorList>
            <person name="Baroncelli R."/>
            <person name="Thon M.R."/>
        </authorList>
    </citation>
    <scope>NUCLEOTIDE SEQUENCE [LARGE SCALE GENOMIC DNA]</scope>
    <source>
        <strain evidence="2 3">CBS 607.94</strain>
    </source>
</reference>
<name>A0A135UBC6_9PEZI</name>
<feature type="compositionally biased region" description="Polar residues" evidence="1">
    <location>
        <begin position="44"/>
        <end position="60"/>
    </location>
</feature>
<protein>
    <submittedName>
        <fullName evidence="2">Uncharacterized protein</fullName>
    </submittedName>
</protein>
<feature type="region of interest" description="Disordered" evidence="1">
    <location>
        <begin position="326"/>
        <end position="351"/>
    </location>
</feature>
<organism evidence="2 3">
    <name type="scientific">Colletotrichum salicis</name>
    <dbReference type="NCBI Taxonomy" id="1209931"/>
    <lineage>
        <taxon>Eukaryota</taxon>
        <taxon>Fungi</taxon>
        <taxon>Dikarya</taxon>
        <taxon>Ascomycota</taxon>
        <taxon>Pezizomycotina</taxon>
        <taxon>Sordariomycetes</taxon>
        <taxon>Hypocreomycetidae</taxon>
        <taxon>Glomerellales</taxon>
        <taxon>Glomerellaceae</taxon>
        <taxon>Colletotrichum</taxon>
        <taxon>Colletotrichum acutatum species complex</taxon>
    </lineage>
</organism>
<feature type="region of interest" description="Disordered" evidence="1">
    <location>
        <begin position="1"/>
        <end position="22"/>
    </location>
</feature>
<keyword evidence="3" id="KW-1185">Reference proteome</keyword>
<sequence length="425" mass="46755">MRLFHRHRNKQKNPPVPIQEDLLSPFDLPAPLPPIRNFSYPTAALQSPSAPSISSATQPGINLPPAGFGEAHTSTPSCGTEPPFYWASSYRPIREEEEVETSADPQSYTFDTGPEANSPQSLDRDSLTGYRISYPPAQAILETPPKKVSPQKRAFVLGHKFAKSVDLAFTHLRPPSPPRPASSSGIAEIDTRTAPHRIGLAIDEEDNHPGTLIDLSDDDEMGLRRRISEMDLRKSPPKRMFSDHSQISEYSASTASVSGSPTKKRRSEKSKPKDSKNHWVSQLKDWFSTGEPSSQDWKQLKKQEYHKHGIAMNDPEASAKLHAPIGAIPEEAIKPSSGPDPETIAKKKFANRKQIRQTYGGCERITGSVSSESSAGSREVNPIAPWARYGNKPVAEAALEFPGSVALRAPQDREPETTVFESTIV</sequence>
<feature type="compositionally biased region" description="Basic residues" evidence="1">
    <location>
        <begin position="1"/>
        <end position="11"/>
    </location>
</feature>
<feature type="region of interest" description="Disordered" evidence="1">
    <location>
        <begin position="228"/>
        <end position="300"/>
    </location>
</feature>
<gene>
    <name evidence="2" type="ORF">CSAL01_07075</name>
</gene>
<evidence type="ECO:0000313" key="3">
    <source>
        <dbReference type="Proteomes" id="UP000070121"/>
    </source>
</evidence>
<feature type="compositionally biased region" description="Polar residues" evidence="1">
    <location>
        <begin position="243"/>
        <end position="261"/>
    </location>
</feature>
<dbReference type="OrthoDB" id="4842213at2759"/>
<comment type="caution">
    <text evidence="2">The sequence shown here is derived from an EMBL/GenBank/DDBJ whole genome shotgun (WGS) entry which is preliminary data.</text>
</comment>